<evidence type="ECO:0000313" key="3">
    <source>
        <dbReference type="EMBL" id="TFK39371.1"/>
    </source>
</evidence>
<protein>
    <submittedName>
        <fullName evidence="3">Uncharacterized protein</fullName>
    </submittedName>
</protein>
<feature type="transmembrane region" description="Helical" evidence="2">
    <location>
        <begin position="546"/>
        <end position="566"/>
    </location>
</feature>
<feature type="compositionally biased region" description="Polar residues" evidence="1">
    <location>
        <begin position="362"/>
        <end position="371"/>
    </location>
</feature>
<sequence length="567" mass="62099">MRSVRGKIVKKDFKGKKATETVNVPQIDEAPTASFAGLPTAPDEINKMLANPFVDVDVEMDLFADLAVCRELDAEKEVDMDVDIIVDMGVDMAMSEVKDANVIMAGPKVPSTLLVTVEPVKPRACPGAPSKKIATAPAKIKVARFFTGTGASVKKGSSGFDPALTASGLMEDDHTNSDINMEADEMLPGRTEVMDVDMENTVAVMKEEMAKPTSADLVPDPRTSSTLFGSVVSAVLSESKAVALKEVTRPSICDYFPMDIDSPTTEISVPVPQSPSSSTIQLVPGSCHALNELAVAISVLHLNEEQEEMEEEKGPVPVRGSTITASVKVSPSSPAPRFVPSHLVLPKRHSAKPSLKTINFASEQQAPNTDTPAEKENEIQVEERERRSSRMRFLPDFGRAESRVVGDGCSYLRGRKLNAPAVVPSPPYKTGRYFPAPGSSELPPRTPLVSRKVAEKKIIGKELLWDHTLSPFPMSKQEDFSTLPMRNHKPRHSEEGMKERKERKKKALNTQRAADSQEFVQTLDIFDARRDDLEHDLVINAPFGGLWMYPTLIAVGMVSQFFSYVWL</sequence>
<proteinExistence type="predicted"/>
<keyword evidence="2" id="KW-0472">Membrane</keyword>
<keyword evidence="2" id="KW-1133">Transmembrane helix</keyword>
<keyword evidence="2" id="KW-0812">Transmembrane</keyword>
<evidence type="ECO:0000256" key="1">
    <source>
        <dbReference type="SAM" id="MobiDB-lite"/>
    </source>
</evidence>
<gene>
    <name evidence="3" type="ORF">BDQ12DRAFT_53483</name>
</gene>
<feature type="compositionally biased region" description="Basic and acidic residues" evidence="1">
    <location>
        <begin position="372"/>
        <end position="387"/>
    </location>
</feature>
<dbReference type="Proteomes" id="UP000308652">
    <property type="component" value="Unassembled WGS sequence"/>
</dbReference>
<dbReference type="AlphaFoldDB" id="A0A5C3ME12"/>
<feature type="region of interest" description="Disordered" evidence="1">
    <location>
        <begin position="362"/>
        <end position="387"/>
    </location>
</feature>
<dbReference type="EMBL" id="ML213599">
    <property type="protein sequence ID" value="TFK39371.1"/>
    <property type="molecule type" value="Genomic_DNA"/>
</dbReference>
<name>A0A5C3ME12_9AGAR</name>
<evidence type="ECO:0000256" key="2">
    <source>
        <dbReference type="SAM" id="Phobius"/>
    </source>
</evidence>
<accession>A0A5C3ME12</accession>
<evidence type="ECO:0000313" key="4">
    <source>
        <dbReference type="Proteomes" id="UP000308652"/>
    </source>
</evidence>
<organism evidence="3 4">
    <name type="scientific">Crucibulum laeve</name>
    <dbReference type="NCBI Taxonomy" id="68775"/>
    <lineage>
        <taxon>Eukaryota</taxon>
        <taxon>Fungi</taxon>
        <taxon>Dikarya</taxon>
        <taxon>Basidiomycota</taxon>
        <taxon>Agaricomycotina</taxon>
        <taxon>Agaricomycetes</taxon>
        <taxon>Agaricomycetidae</taxon>
        <taxon>Agaricales</taxon>
        <taxon>Agaricineae</taxon>
        <taxon>Nidulariaceae</taxon>
        <taxon>Crucibulum</taxon>
    </lineage>
</organism>
<reference evidence="3 4" key="1">
    <citation type="journal article" date="2019" name="Nat. Ecol. Evol.">
        <title>Megaphylogeny resolves global patterns of mushroom evolution.</title>
        <authorList>
            <person name="Varga T."/>
            <person name="Krizsan K."/>
            <person name="Foldi C."/>
            <person name="Dima B."/>
            <person name="Sanchez-Garcia M."/>
            <person name="Sanchez-Ramirez S."/>
            <person name="Szollosi G.J."/>
            <person name="Szarkandi J.G."/>
            <person name="Papp V."/>
            <person name="Albert L."/>
            <person name="Andreopoulos W."/>
            <person name="Angelini C."/>
            <person name="Antonin V."/>
            <person name="Barry K.W."/>
            <person name="Bougher N.L."/>
            <person name="Buchanan P."/>
            <person name="Buyck B."/>
            <person name="Bense V."/>
            <person name="Catcheside P."/>
            <person name="Chovatia M."/>
            <person name="Cooper J."/>
            <person name="Damon W."/>
            <person name="Desjardin D."/>
            <person name="Finy P."/>
            <person name="Geml J."/>
            <person name="Haridas S."/>
            <person name="Hughes K."/>
            <person name="Justo A."/>
            <person name="Karasinski D."/>
            <person name="Kautmanova I."/>
            <person name="Kiss B."/>
            <person name="Kocsube S."/>
            <person name="Kotiranta H."/>
            <person name="LaButti K.M."/>
            <person name="Lechner B.E."/>
            <person name="Liimatainen K."/>
            <person name="Lipzen A."/>
            <person name="Lukacs Z."/>
            <person name="Mihaltcheva S."/>
            <person name="Morgado L.N."/>
            <person name="Niskanen T."/>
            <person name="Noordeloos M.E."/>
            <person name="Ohm R.A."/>
            <person name="Ortiz-Santana B."/>
            <person name="Ovrebo C."/>
            <person name="Racz N."/>
            <person name="Riley R."/>
            <person name="Savchenko A."/>
            <person name="Shiryaev A."/>
            <person name="Soop K."/>
            <person name="Spirin V."/>
            <person name="Szebenyi C."/>
            <person name="Tomsovsky M."/>
            <person name="Tulloss R.E."/>
            <person name="Uehling J."/>
            <person name="Grigoriev I.V."/>
            <person name="Vagvolgyi C."/>
            <person name="Papp T."/>
            <person name="Martin F.M."/>
            <person name="Miettinen O."/>
            <person name="Hibbett D.S."/>
            <person name="Nagy L.G."/>
        </authorList>
    </citation>
    <scope>NUCLEOTIDE SEQUENCE [LARGE SCALE GENOMIC DNA]</scope>
    <source>
        <strain evidence="3 4">CBS 166.37</strain>
    </source>
</reference>
<keyword evidence="4" id="KW-1185">Reference proteome</keyword>
<feature type="region of interest" description="Disordered" evidence="1">
    <location>
        <begin position="476"/>
        <end position="513"/>
    </location>
</feature>